<dbReference type="InterPro" id="IPR036915">
    <property type="entry name" value="Cyclin-like_sf"/>
</dbReference>
<dbReference type="GO" id="GO:0016538">
    <property type="term" value="F:cyclin-dependent protein serine/threonine kinase regulator activity"/>
    <property type="evidence" value="ECO:0007669"/>
    <property type="project" value="TreeGrafter"/>
</dbReference>
<dbReference type="PANTHER" id="PTHR15615:SF10">
    <property type="entry name" value="PHO85 CYCLIN-2-RELATED"/>
    <property type="match status" value="1"/>
</dbReference>
<feature type="non-terminal residue" evidence="3">
    <location>
        <position position="1"/>
    </location>
</feature>
<keyword evidence="4" id="KW-1185">Reference proteome</keyword>
<dbReference type="SUPFAM" id="SSF47954">
    <property type="entry name" value="Cyclin-like"/>
    <property type="match status" value="1"/>
</dbReference>
<dbReference type="GO" id="GO:0005634">
    <property type="term" value="C:nucleus"/>
    <property type="evidence" value="ECO:0007669"/>
    <property type="project" value="TreeGrafter"/>
</dbReference>
<dbReference type="EMBL" id="JARKIB010000385">
    <property type="protein sequence ID" value="KAJ7711797.1"/>
    <property type="molecule type" value="Genomic_DNA"/>
</dbReference>
<dbReference type="AlphaFoldDB" id="A0AAD7H405"/>
<dbReference type="Proteomes" id="UP001215598">
    <property type="component" value="Unassembled WGS sequence"/>
</dbReference>
<gene>
    <name evidence="3" type="ORF">B0H16DRAFT_1256531</name>
</gene>
<proteinExistence type="inferred from homology"/>
<keyword evidence="1" id="KW-0195">Cyclin</keyword>
<sequence>PASPRRSTVHSPALIKLIGITVSSVVIDYVVDRTYKTVDHAMQTTHNDRSKSVHDVGRSGFTMFVSRVMYRAGVTAATLLTALVYIDRSRPHLCIAVEKWALERVFLGALIVASKYTNDSPLKNVHWATCTGVFHKRDIGRIEREFLEVLDWELGFSEGDLLAHYEGL</sequence>
<dbReference type="InterPro" id="IPR013922">
    <property type="entry name" value="Cyclin_PHO80-like"/>
</dbReference>
<evidence type="ECO:0000259" key="2">
    <source>
        <dbReference type="SMART" id="SM00385"/>
    </source>
</evidence>
<comment type="caution">
    <text evidence="3">The sequence shown here is derived from an EMBL/GenBank/DDBJ whole genome shotgun (WGS) entry which is preliminary data.</text>
</comment>
<name>A0AAD7H405_9AGAR</name>
<feature type="non-terminal residue" evidence="3">
    <location>
        <position position="168"/>
    </location>
</feature>
<dbReference type="SMART" id="SM00385">
    <property type="entry name" value="CYCLIN"/>
    <property type="match status" value="1"/>
</dbReference>
<dbReference type="GO" id="GO:0000307">
    <property type="term" value="C:cyclin-dependent protein kinase holoenzyme complex"/>
    <property type="evidence" value="ECO:0007669"/>
    <property type="project" value="TreeGrafter"/>
</dbReference>
<dbReference type="InterPro" id="IPR013763">
    <property type="entry name" value="Cyclin-like_dom"/>
</dbReference>
<protein>
    <submittedName>
        <fullName evidence="3">Cyclin, N-terminal domain-containing protein</fullName>
    </submittedName>
</protein>
<dbReference type="GO" id="GO:0019901">
    <property type="term" value="F:protein kinase binding"/>
    <property type="evidence" value="ECO:0007669"/>
    <property type="project" value="InterPro"/>
</dbReference>
<evidence type="ECO:0000256" key="1">
    <source>
        <dbReference type="RuleBase" id="RU000383"/>
    </source>
</evidence>
<dbReference type="CDD" id="cd20557">
    <property type="entry name" value="CYCLIN_ScPCL1-like"/>
    <property type="match status" value="1"/>
</dbReference>
<dbReference type="Pfam" id="PF00134">
    <property type="entry name" value="Cyclin_N"/>
    <property type="match status" value="1"/>
</dbReference>
<accession>A0AAD7H405</accession>
<feature type="domain" description="Cyclin-like" evidence="2">
    <location>
        <begin position="63"/>
        <end position="148"/>
    </location>
</feature>
<evidence type="ECO:0000313" key="3">
    <source>
        <dbReference type="EMBL" id="KAJ7711797.1"/>
    </source>
</evidence>
<dbReference type="InterPro" id="IPR006671">
    <property type="entry name" value="Cyclin_N"/>
</dbReference>
<dbReference type="Gene3D" id="1.10.472.10">
    <property type="entry name" value="Cyclin-like"/>
    <property type="match status" value="1"/>
</dbReference>
<comment type="similarity">
    <text evidence="1">Belongs to the cyclin family.</text>
</comment>
<reference evidence="3" key="1">
    <citation type="submission" date="2023-03" db="EMBL/GenBank/DDBJ databases">
        <title>Massive genome expansion in bonnet fungi (Mycena s.s.) driven by repeated elements and novel gene families across ecological guilds.</title>
        <authorList>
            <consortium name="Lawrence Berkeley National Laboratory"/>
            <person name="Harder C.B."/>
            <person name="Miyauchi S."/>
            <person name="Viragh M."/>
            <person name="Kuo A."/>
            <person name="Thoen E."/>
            <person name="Andreopoulos B."/>
            <person name="Lu D."/>
            <person name="Skrede I."/>
            <person name="Drula E."/>
            <person name="Henrissat B."/>
            <person name="Morin E."/>
            <person name="Kohler A."/>
            <person name="Barry K."/>
            <person name="LaButti K."/>
            <person name="Morin E."/>
            <person name="Salamov A."/>
            <person name="Lipzen A."/>
            <person name="Mereny Z."/>
            <person name="Hegedus B."/>
            <person name="Baldrian P."/>
            <person name="Stursova M."/>
            <person name="Weitz H."/>
            <person name="Taylor A."/>
            <person name="Grigoriev I.V."/>
            <person name="Nagy L.G."/>
            <person name="Martin F."/>
            <person name="Kauserud H."/>
        </authorList>
    </citation>
    <scope>NUCLEOTIDE SEQUENCE</scope>
    <source>
        <strain evidence="3">CBHHK182m</strain>
    </source>
</reference>
<dbReference type="PANTHER" id="PTHR15615">
    <property type="match status" value="1"/>
</dbReference>
<organism evidence="3 4">
    <name type="scientific">Mycena metata</name>
    <dbReference type="NCBI Taxonomy" id="1033252"/>
    <lineage>
        <taxon>Eukaryota</taxon>
        <taxon>Fungi</taxon>
        <taxon>Dikarya</taxon>
        <taxon>Basidiomycota</taxon>
        <taxon>Agaricomycotina</taxon>
        <taxon>Agaricomycetes</taxon>
        <taxon>Agaricomycetidae</taxon>
        <taxon>Agaricales</taxon>
        <taxon>Marasmiineae</taxon>
        <taxon>Mycenaceae</taxon>
        <taxon>Mycena</taxon>
    </lineage>
</organism>
<evidence type="ECO:0000313" key="4">
    <source>
        <dbReference type="Proteomes" id="UP001215598"/>
    </source>
</evidence>